<accession>A0A7N2LJS5</accession>
<reference evidence="1 2" key="1">
    <citation type="journal article" date="2016" name="G3 (Bethesda)">
        <title>First Draft Assembly and Annotation of the Genome of a California Endemic Oak Quercus lobata Nee (Fagaceae).</title>
        <authorList>
            <person name="Sork V.L."/>
            <person name="Fitz-Gibbon S.T."/>
            <person name="Puiu D."/>
            <person name="Crepeau M."/>
            <person name="Gugger P.F."/>
            <person name="Sherman R."/>
            <person name="Stevens K."/>
            <person name="Langley C.H."/>
            <person name="Pellegrini M."/>
            <person name="Salzberg S.L."/>
        </authorList>
    </citation>
    <scope>NUCLEOTIDE SEQUENCE [LARGE SCALE GENOMIC DNA]</scope>
    <source>
        <strain evidence="1 2">cv. SW786</strain>
    </source>
</reference>
<evidence type="ECO:0000313" key="2">
    <source>
        <dbReference type="Proteomes" id="UP000594261"/>
    </source>
</evidence>
<dbReference type="Proteomes" id="UP000594261">
    <property type="component" value="Chromosome 4"/>
</dbReference>
<proteinExistence type="predicted"/>
<dbReference type="Gramene" id="QL04p096640:mrna">
    <property type="protein sequence ID" value="QL04p096640:mrna"/>
    <property type="gene ID" value="QL04p096640"/>
</dbReference>
<protein>
    <submittedName>
        <fullName evidence="1">Uncharacterized protein</fullName>
    </submittedName>
</protein>
<name>A0A7N2LJS5_QUELO</name>
<organism evidence="1 2">
    <name type="scientific">Quercus lobata</name>
    <name type="common">Valley oak</name>
    <dbReference type="NCBI Taxonomy" id="97700"/>
    <lineage>
        <taxon>Eukaryota</taxon>
        <taxon>Viridiplantae</taxon>
        <taxon>Streptophyta</taxon>
        <taxon>Embryophyta</taxon>
        <taxon>Tracheophyta</taxon>
        <taxon>Spermatophyta</taxon>
        <taxon>Magnoliopsida</taxon>
        <taxon>eudicotyledons</taxon>
        <taxon>Gunneridae</taxon>
        <taxon>Pentapetalae</taxon>
        <taxon>rosids</taxon>
        <taxon>fabids</taxon>
        <taxon>Fagales</taxon>
        <taxon>Fagaceae</taxon>
        <taxon>Quercus</taxon>
    </lineage>
</organism>
<reference evidence="1" key="2">
    <citation type="submission" date="2021-01" db="UniProtKB">
        <authorList>
            <consortium name="EnsemblPlants"/>
        </authorList>
    </citation>
    <scope>IDENTIFICATION</scope>
</reference>
<evidence type="ECO:0000313" key="1">
    <source>
        <dbReference type="EnsemblPlants" id="QL04p096640:mrna"/>
    </source>
</evidence>
<dbReference type="AlphaFoldDB" id="A0A7N2LJS5"/>
<dbReference type="InParanoid" id="A0A7N2LJS5"/>
<keyword evidence="2" id="KW-1185">Reference proteome</keyword>
<dbReference type="EMBL" id="LRBV02000004">
    <property type="status" value="NOT_ANNOTATED_CDS"/>
    <property type="molecule type" value="Genomic_DNA"/>
</dbReference>
<sequence>MAEDNDGFACWIPNAYEMGLVSSAQMVKFLELNAQPTTTRFIPRALPEGTLQAFIGCLASEGRSLLGWRSFHGLLLWIVWYSLGYAAKGQ</sequence>
<dbReference type="EnsemblPlants" id="QL04p096640:mrna">
    <property type="protein sequence ID" value="QL04p096640:mrna"/>
    <property type="gene ID" value="QL04p096640"/>
</dbReference>